<accession>A0AAN9GH14</accession>
<dbReference type="Proteomes" id="UP001374579">
    <property type="component" value="Unassembled WGS sequence"/>
</dbReference>
<dbReference type="InterPro" id="IPR016187">
    <property type="entry name" value="CTDL_fold"/>
</dbReference>
<dbReference type="InterPro" id="IPR016186">
    <property type="entry name" value="C-type_lectin-like/link_sf"/>
</dbReference>
<dbReference type="Gene3D" id="3.10.100.10">
    <property type="entry name" value="Mannose-Binding Protein A, subunit A"/>
    <property type="match status" value="1"/>
</dbReference>
<dbReference type="AlphaFoldDB" id="A0AAN9GH14"/>
<gene>
    <name evidence="2" type="ORF">V1264_015941</name>
</gene>
<organism evidence="2 3">
    <name type="scientific">Littorina saxatilis</name>
    <dbReference type="NCBI Taxonomy" id="31220"/>
    <lineage>
        <taxon>Eukaryota</taxon>
        <taxon>Metazoa</taxon>
        <taxon>Spiralia</taxon>
        <taxon>Lophotrochozoa</taxon>
        <taxon>Mollusca</taxon>
        <taxon>Gastropoda</taxon>
        <taxon>Caenogastropoda</taxon>
        <taxon>Littorinimorpha</taxon>
        <taxon>Littorinoidea</taxon>
        <taxon>Littorinidae</taxon>
        <taxon>Littorina</taxon>
    </lineage>
</organism>
<reference evidence="2 3" key="1">
    <citation type="submission" date="2024-02" db="EMBL/GenBank/DDBJ databases">
        <title>Chromosome-scale genome assembly of the rough periwinkle Littorina saxatilis.</title>
        <authorList>
            <person name="De Jode A."/>
            <person name="Faria R."/>
            <person name="Formenti G."/>
            <person name="Sims Y."/>
            <person name="Smith T.P."/>
            <person name="Tracey A."/>
            <person name="Wood J.M.D."/>
            <person name="Zagrodzka Z.B."/>
            <person name="Johannesson K."/>
            <person name="Butlin R.K."/>
            <person name="Leder E.H."/>
        </authorList>
    </citation>
    <scope>NUCLEOTIDE SEQUENCE [LARGE SCALE GENOMIC DNA]</scope>
    <source>
        <strain evidence="2">Snail1</strain>
        <tissue evidence="2">Muscle</tissue>
    </source>
</reference>
<dbReference type="SUPFAM" id="SSF56436">
    <property type="entry name" value="C-type lectin-like"/>
    <property type="match status" value="1"/>
</dbReference>
<comment type="caution">
    <text evidence="2">The sequence shown here is derived from an EMBL/GenBank/DDBJ whole genome shotgun (WGS) entry which is preliminary data.</text>
</comment>
<dbReference type="SMART" id="SM00034">
    <property type="entry name" value="CLECT"/>
    <property type="match status" value="1"/>
</dbReference>
<dbReference type="CDD" id="cd00037">
    <property type="entry name" value="CLECT"/>
    <property type="match status" value="1"/>
</dbReference>
<keyword evidence="3" id="KW-1185">Reference proteome</keyword>
<protein>
    <recommendedName>
        <fullName evidence="1">C-type lectin domain-containing protein</fullName>
    </recommendedName>
</protein>
<dbReference type="PROSITE" id="PS50041">
    <property type="entry name" value="C_TYPE_LECTIN_2"/>
    <property type="match status" value="1"/>
</dbReference>
<name>A0AAN9GH14_9CAEN</name>
<evidence type="ECO:0000313" key="2">
    <source>
        <dbReference type="EMBL" id="KAK7108152.1"/>
    </source>
</evidence>
<dbReference type="InterPro" id="IPR001304">
    <property type="entry name" value="C-type_lectin-like"/>
</dbReference>
<dbReference type="EMBL" id="JBAMIC010000004">
    <property type="protein sequence ID" value="KAK7108152.1"/>
    <property type="molecule type" value="Genomic_DNA"/>
</dbReference>
<evidence type="ECO:0000313" key="3">
    <source>
        <dbReference type="Proteomes" id="UP001374579"/>
    </source>
</evidence>
<evidence type="ECO:0000259" key="1">
    <source>
        <dbReference type="PROSITE" id="PS50041"/>
    </source>
</evidence>
<proteinExistence type="predicted"/>
<sequence length="175" mass="19763">MTPGWIYFRVTSASCPKFGSASSNESYVIDRVSVTCYRVVTSPKLTWLASRDACTNNNERLTVLEPVEKARFIQFFLNTNTAFFGFTGSFAVGASRPQAVWNTSWPASGPDFIWVNGQAVNYDATATFWYVNRPNNAQNKDNVVGLKTNKNFTWEDLGESEERVYICERAYYPGN</sequence>
<dbReference type="Pfam" id="PF00059">
    <property type="entry name" value="Lectin_C"/>
    <property type="match status" value="1"/>
</dbReference>
<feature type="domain" description="C-type lectin" evidence="1">
    <location>
        <begin position="32"/>
        <end position="168"/>
    </location>
</feature>